<dbReference type="OrthoDB" id="95460at2"/>
<sequence>MHLADVLDPERIAVDISVSSKKSLLEKAAELLATSPDSGESREIFESLCQRERLGSTGLGHGVAIPHGRVNGQSGVSGALIRLRHPIDFDAPDQEKVDLFFALSVPDQCSDVYLRLLADVAQRFGDAGQREQLRSADSAEALLRLFAVEPDAHPAA</sequence>
<organism evidence="1 2">
    <name type="scientific">Wenzhouxiangella marina</name>
    <dbReference type="NCBI Taxonomy" id="1579979"/>
    <lineage>
        <taxon>Bacteria</taxon>
        <taxon>Pseudomonadati</taxon>
        <taxon>Pseudomonadota</taxon>
        <taxon>Gammaproteobacteria</taxon>
        <taxon>Chromatiales</taxon>
        <taxon>Wenzhouxiangellaceae</taxon>
        <taxon>Wenzhouxiangella</taxon>
    </lineage>
</organism>
<dbReference type="InterPro" id="IPR002178">
    <property type="entry name" value="PTS_EIIA_type-2_dom"/>
</dbReference>
<gene>
    <name evidence="1" type="ORF">WM2015_2433</name>
</gene>
<dbReference type="PROSITE" id="PS51094">
    <property type="entry name" value="PTS_EIIA_TYPE_2"/>
    <property type="match status" value="1"/>
</dbReference>
<dbReference type="InterPro" id="IPR016152">
    <property type="entry name" value="PTrfase/Anion_transptr"/>
</dbReference>
<dbReference type="EMBL" id="CP012154">
    <property type="protein sequence ID" value="AKS42795.1"/>
    <property type="molecule type" value="Genomic_DNA"/>
</dbReference>
<dbReference type="Pfam" id="PF00359">
    <property type="entry name" value="PTS_EIIA_2"/>
    <property type="match status" value="1"/>
</dbReference>
<accession>A0A0K0XYP7</accession>
<dbReference type="KEGG" id="wma:WM2015_2433"/>
<dbReference type="SUPFAM" id="SSF55804">
    <property type="entry name" value="Phoshotransferase/anion transport protein"/>
    <property type="match status" value="1"/>
</dbReference>
<dbReference type="PANTHER" id="PTHR47738">
    <property type="entry name" value="PTS SYSTEM FRUCTOSE-LIKE EIIA COMPONENT-RELATED"/>
    <property type="match status" value="1"/>
</dbReference>
<evidence type="ECO:0000313" key="1">
    <source>
        <dbReference type="EMBL" id="AKS42795.1"/>
    </source>
</evidence>
<dbReference type="Proteomes" id="UP000066624">
    <property type="component" value="Chromosome"/>
</dbReference>
<dbReference type="AlphaFoldDB" id="A0A0K0XYP7"/>
<protein>
    <submittedName>
        <fullName evidence="1">PTS IIA-like nitrogen-regulatory protein PtsN</fullName>
    </submittedName>
</protein>
<dbReference type="PATRIC" id="fig|1579979.3.peg.2489"/>
<evidence type="ECO:0000313" key="2">
    <source>
        <dbReference type="Proteomes" id="UP000066624"/>
    </source>
</evidence>
<dbReference type="InterPro" id="IPR051541">
    <property type="entry name" value="PTS_SugarTrans_NitroReg"/>
</dbReference>
<dbReference type="PROSITE" id="PS00372">
    <property type="entry name" value="PTS_EIIA_TYPE_2_HIS"/>
    <property type="match status" value="1"/>
</dbReference>
<dbReference type="CDD" id="cd00211">
    <property type="entry name" value="PTS_IIA_fru"/>
    <property type="match status" value="1"/>
</dbReference>
<name>A0A0K0XYP7_9GAMM</name>
<reference evidence="1 2" key="1">
    <citation type="submission" date="2015-07" db="EMBL/GenBank/DDBJ databases">
        <authorList>
            <person name="Noorani M."/>
        </authorList>
    </citation>
    <scope>NUCLEOTIDE SEQUENCE [LARGE SCALE GENOMIC DNA]</scope>
    <source>
        <strain evidence="1 2">KCTC 42284</strain>
    </source>
</reference>
<dbReference type="STRING" id="1579979.WM2015_2433"/>
<keyword evidence="2" id="KW-1185">Reference proteome</keyword>
<dbReference type="Gene3D" id="3.40.930.10">
    <property type="entry name" value="Mannitol-specific EII, Chain A"/>
    <property type="match status" value="1"/>
</dbReference>
<dbReference type="PANTHER" id="PTHR47738:SF1">
    <property type="entry name" value="NITROGEN REGULATORY PROTEIN"/>
    <property type="match status" value="1"/>
</dbReference>
<proteinExistence type="predicted"/>
<dbReference type="RefSeq" id="WP_049726325.1">
    <property type="nucleotide sequence ID" value="NZ_CP012154.1"/>
</dbReference>
<dbReference type="GO" id="GO:0030295">
    <property type="term" value="F:protein kinase activator activity"/>
    <property type="evidence" value="ECO:0007669"/>
    <property type="project" value="TreeGrafter"/>
</dbReference>